<dbReference type="GO" id="GO:0016853">
    <property type="term" value="F:isomerase activity"/>
    <property type="evidence" value="ECO:0007669"/>
    <property type="project" value="UniProtKB-KW"/>
</dbReference>
<evidence type="ECO:0000313" key="5">
    <source>
        <dbReference type="Proteomes" id="UP001061298"/>
    </source>
</evidence>
<organism evidence="4 5">
    <name type="scientific">Streptomyces cynarae</name>
    <dbReference type="NCBI Taxonomy" id="2981134"/>
    <lineage>
        <taxon>Bacteria</taxon>
        <taxon>Bacillati</taxon>
        <taxon>Actinomycetota</taxon>
        <taxon>Actinomycetes</taxon>
        <taxon>Kitasatosporales</taxon>
        <taxon>Streptomycetaceae</taxon>
        <taxon>Streptomyces</taxon>
    </lineage>
</organism>
<dbReference type="InterPro" id="IPR053398">
    <property type="entry name" value="HPT_OtnI_isomerases"/>
</dbReference>
<dbReference type="InterPro" id="IPR026040">
    <property type="entry name" value="HyI-like"/>
</dbReference>
<keyword evidence="1 2" id="KW-0413">Isomerase</keyword>
<dbReference type="SUPFAM" id="SSF51658">
    <property type="entry name" value="Xylose isomerase-like"/>
    <property type="match status" value="1"/>
</dbReference>
<dbReference type="PANTHER" id="PTHR43489:SF13">
    <property type="entry name" value="HYDROXYPYRUVATE ISOMERASE"/>
    <property type="match status" value="1"/>
</dbReference>
<dbReference type="NCBIfam" id="NF043033">
    <property type="entry name" value="OxoTetrIsom"/>
    <property type="match status" value="1"/>
</dbReference>
<dbReference type="Pfam" id="PF01261">
    <property type="entry name" value="AP_endonuc_2"/>
    <property type="match status" value="1"/>
</dbReference>
<evidence type="ECO:0000256" key="2">
    <source>
        <dbReference type="PIRNR" id="PIRNR006241"/>
    </source>
</evidence>
<comment type="similarity">
    <text evidence="2">Belongs to the hyi family.</text>
</comment>
<gene>
    <name evidence="4" type="ORF">N8I84_33225</name>
</gene>
<sequence>MPRFAANLSMMYTEHDFLDRFAAASADGFEAVEYLFPYAYDATELRRRLDDHGLRQVLFNAPPGAWESGERGMAALPGREAELRSGIDRALEYAAALGSPRVHVMAGLVRPDATPVERAEHRDTYLANLARAAERAAAAGVDILIEPINGRDMPGYFLTTQAEAHAVVRDVGASNLKVQLDLYHCQIVEGDITATLRRDVPTGRVGHLQIAGVPDRHEPDLGELDIRHLFDVIDELGFDGWIGCEYIPRAGTSEGLRWLDDYRSDRRNNA</sequence>
<dbReference type="PANTHER" id="PTHR43489">
    <property type="entry name" value="ISOMERASE"/>
    <property type="match status" value="1"/>
</dbReference>
<evidence type="ECO:0000259" key="3">
    <source>
        <dbReference type="Pfam" id="PF01261"/>
    </source>
</evidence>
<dbReference type="RefSeq" id="WP_263233134.1">
    <property type="nucleotide sequence ID" value="NZ_CP106793.1"/>
</dbReference>
<dbReference type="Gene3D" id="3.20.20.150">
    <property type="entry name" value="Divalent-metal-dependent TIM barrel enzymes"/>
    <property type="match status" value="1"/>
</dbReference>
<evidence type="ECO:0000313" key="4">
    <source>
        <dbReference type="EMBL" id="UXY23023.1"/>
    </source>
</evidence>
<feature type="domain" description="Xylose isomerase-like TIM barrel" evidence="3">
    <location>
        <begin position="21"/>
        <end position="261"/>
    </location>
</feature>
<keyword evidence="5" id="KW-1185">Reference proteome</keyword>
<accession>A0ABY6EGC1</accession>
<evidence type="ECO:0000256" key="1">
    <source>
        <dbReference type="ARBA" id="ARBA00023235"/>
    </source>
</evidence>
<dbReference type="InterPro" id="IPR013022">
    <property type="entry name" value="Xyl_isomerase-like_TIM-brl"/>
</dbReference>
<reference evidence="4" key="1">
    <citation type="submission" date="2022-10" db="EMBL/GenBank/DDBJ databases">
        <authorList>
            <person name="Mo P."/>
        </authorList>
    </citation>
    <scope>NUCLEOTIDE SEQUENCE</scope>
    <source>
        <strain evidence="4">HUAS 13-4</strain>
    </source>
</reference>
<dbReference type="Proteomes" id="UP001061298">
    <property type="component" value="Chromosome"/>
</dbReference>
<dbReference type="InterPro" id="IPR050417">
    <property type="entry name" value="Sugar_Epim/Isomerase"/>
</dbReference>
<dbReference type="EMBL" id="CP106793">
    <property type="protein sequence ID" value="UXY23023.1"/>
    <property type="molecule type" value="Genomic_DNA"/>
</dbReference>
<protein>
    <submittedName>
        <fullName evidence="4">Hydroxypyruvate isomerase family protein</fullName>
    </submittedName>
</protein>
<proteinExistence type="inferred from homology"/>
<name>A0ABY6EGC1_9ACTN</name>
<dbReference type="InterPro" id="IPR036237">
    <property type="entry name" value="Xyl_isomerase-like_sf"/>
</dbReference>
<dbReference type="PIRSF" id="PIRSF006241">
    <property type="entry name" value="HyI"/>
    <property type="match status" value="1"/>
</dbReference>